<evidence type="ECO:0000256" key="1">
    <source>
        <dbReference type="ARBA" id="ARBA00023002"/>
    </source>
</evidence>
<organism evidence="2 3">
    <name type="scientific">Azorhizophilus paspali</name>
    <name type="common">Azotobacter paspali</name>
    <dbReference type="NCBI Taxonomy" id="69963"/>
    <lineage>
        <taxon>Bacteria</taxon>
        <taxon>Pseudomonadati</taxon>
        <taxon>Pseudomonadota</taxon>
        <taxon>Gammaproteobacteria</taxon>
        <taxon>Pseudomonadales</taxon>
        <taxon>Pseudomonadaceae</taxon>
        <taxon>Azorhizophilus</taxon>
    </lineage>
</organism>
<accession>A0ABV6SSU9</accession>
<dbReference type="Proteomes" id="UP001589891">
    <property type="component" value="Unassembled WGS sequence"/>
</dbReference>
<dbReference type="SUPFAM" id="SSF53720">
    <property type="entry name" value="ALDH-like"/>
    <property type="match status" value="1"/>
</dbReference>
<name>A0ABV6SSU9_AZOPA</name>
<gene>
    <name evidence="2" type="ORF">ACFFGX_18170</name>
</gene>
<evidence type="ECO:0000313" key="3">
    <source>
        <dbReference type="Proteomes" id="UP001589891"/>
    </source>
</evidence>
<evidence type="ECO:0000313" key="2">
    <source>
        <dbReference type="EMBL" id="MFC0711390.1"/>
    </source>
</evidence>
<proteinExistence type="predicted"/>
<keyword evidence="1" id="KW-0560">Oxidoreductase</keyword>
<keyword evidence="3" id="KW-1185">Reference proteome</keyword>
<dbReference type="RefSeq" id="WP_376948240.1">
    <property type="nucleotide sequence ID" value="NZ_CP171449.1"/>
</dbReference>
<dbReference type="EMBL" id="JBHLSS010000116">
    <property type="protein sequence ID" value="MFC0711390.1"/>
    <property type="molecule type" value="Genomic_DNA"/>
</dbReference>
<protein>
    <submittedName>
        <fullName evidence="2">Uncharacterized protein</fullName>
    </submittedName>
</protein>
<dbReference type="InterPro" id="IPR016161">
    <property type="entry name" value="Ald_DH/histidinol_DH"/>
</dbReference>
<comment type="caution">
    <text evidence="2">The sequence shown here is derived from an EMBL/GenBank/DDBJ whole genome shotgun (WGS) entry which is preliminary data.</text>
</comment>
<dbReference type="InterPro" id="IPR016162">
    <property type="entry name" value="Ald_DH_N"/>
</dbReference>
<dbReference type="Gene3D" id="3.40.605.10">
    <property type="entry name" value="Aldehyde Dehydrogenase, Chain A, domain 1"/>
    <property type="match status" value="1"/>
</dbReference>
<reference evidence="2 3" key="1">
    <citation type="submission" date="2024-09" db="EMBL/GenBank/DDBJ databases">
        <authorList>
            <person name="Sun Q."/>
            <person name="Mori K."/>
        </authorList>
    </citation>
    <scope>NUCLEOTIDE SEQUENCE [LARGE SCALE GENOMIC DNA]</scope>
    <source>
        <strain evidence="2 3">NCAIM B.01794</strain>
    </source>
</reference>
<sequence>MTHSIPSTKLLIDGQLVESSTSQWREVIDPATQQVLARVPFAKVTPERVQTFFAGFAPGAGKNRRQA</sequence>